<feature type="transmembrane region" description="Helical" evidence="1">
    <location>
        <begin position="184"/>
        <end position="204"/>
    </location>
</feature>
<name>A0AAE1L601_9NEOP</name>
<keyword evidence="1" id="KW-0472">Membrane</keyword>
<comment type="caution">
    <text evidence="2">The sequence shown here is derived from an EMBL/GenBank/DDBJ whole genome shotgun (WGS) entry which is preliminary data.</text>
</comment>
<protein>
    <submittedName>
        <fullName evidence="2">Odorant receptor coreceptor</fullName>
    </submittedName>
</protein>
<sequence length="364" mass="40630">MKILNQLRADLYLKGDTDHEEGSLTQHLRWWARIMSIGRIPGITNQFLAFCRQSRYSLVITMMVMAQSLTDSYVSGTMFGFRACFRLLVQVSVHLDQHAKHKVKTQLEVTSRRCAKLVRFYEAYAWLTEGAVILALTIRKPFWNEFLAAQLQPLIGGRQDVLAQILRWGFLVAVQSVNGICCVVADYTFVVLILVVFLSLAVMFDAVSEYLESGPCNKMWAAQQSILTRVSLIMDDAVADLLPHLLIVSVVVPLFCTVEVVLNGLDADLFAVGMAPLVLAVFVPFCLVGEAMSEARQQLTDKAFAGPWLEEPVENKKLRLGILQMSNGNGGALRGRGVGYLDRETCASALKSWFSFLQVLMNLQ</sequence>
<reference evidence="2" key="2">
    <citation type="journal article" date="2023" name="BMC Genomics">
        <title>Pest status, molecular evolution, and epigenetic factors derived from the genome assembly of Frankliniella fusca, a thysanopteran phytovirus vector.</title>
        <authorList>
            <person name="Catto M.A."/>
            <person name="Labadie P.E."/>
            <person name="Jacobson A.L."/>
            <person name="Kennedy G.G."/>
            <person name="Srinivasan R."/>
            <person name="Hunt B.G."/>
        </authorList>
    </citation>
    <scope>NUCLEOTIDE SEQUENCE</scope>
    <source>
        <strain evidence="2">PL_HMW_Pooled</strain>
    </source>
</reference>
<proteinExistence type="predicted"/>
<keyword evidence="3" id="KW-1185">Reference proteome</keyword>
<accession>A0AAE1L601</accession>
<feature type="transmembrane region" description="Helical" evidence="1">
    <location>
        <begin position="241"/>
        <end position="263"/>
    </location>
</feature>
<gene>
    <name evidence="2" type="ORF">KUF71_018321</name>
</gene>
<dbReference type="Proteomes" id="UP001219518">
    <property type="component" value="Unassembled WGS sequence"/>
</dbReference>
<evidence type="ECO:0000313" key="2">
    <source>
        <dbReference type="EMBL" id="KAK3907685.1"/>
    </source>
</evidence>
<evidence type="ECO:0000256" key="1">
    <source>
        <dbReference type="SAM" id="Phobius"/>
    </source>
</evidence>
<keyword evidence="2" id="KW-0675">Receptor</keyword>
<dbReference type="AlphaFoldDB" id="A0AAE1L601"/>
<keyword evidence="1" id="KW-0812">Transmembrane</keyword>
<dbReference type="EMBL" id="JAHWGI010000014">
    <property type="protein sequence ID" value="KAK3907685.1"/>
    <property type="molecule type" value="Genomic_DNA"/>
</dbReference>
<reference evidence="2" key="1">
    <citation type="submission" date="2021-07" db="EMBL/GenBank/DDBJ databases">
        <authorList>
            <person name="Catto M.A."/>
            <person name="Jacobson A."/>
            <person name="Kennedy G."/>
            <person name="Labadie P."/>
            <person name="Hunt B.G."/>
            <person name="Srinivasan R."/>
        </authorList>
    </citation>
    <scope>NUCLEOTIDE SEQUENCE</scope>
    <source>
        <strain evidence="2">PL_HMW_Pooled</strain>
        <tissue evidence="2">Head</tissue>
    </source>
</reference>
<keyword evidence="1" id="KW-1133">Transmembrane helix</keyword>
<feature type="transmembrane region" description="Helical" evidence="1">
    <location>
        <begin position="269"/>
        <end position="288"/>
    </location>
</feature>
<organism evidence="2 3">
    <name type="scientific">Frankliniella fusca</name>
    <dbReference type="NCBI Taxonomy" id="407009"/>
    <lineage>
        <taxon>Eukaryota</taxon>
        <taxon>Metazoa</taxon>
        <taxon>Ecdysozoa</taxon>
        <taxon>Arthropoda</taxon>
        <taxon>Hexapoda</taxon>
        <taxon>Insecta</taxon>
        <taxon>Pterygota</taxon>
        <taxon>Neoptera</taxon>
        <taxon>Paraneoptera</taxon>
        <taxon>Thysanoptera</taxon>
        <taxon>Terebrantia</taxon>
        <taxon>Thripoidea</taxon>
        <taxon>Thripidae</taxon>
        <taxon>Frankliniella</taxon>
    </lineage>
</organism>
<evidence type="ECO:0000313" key="3">
    <source>
        <dbReference type="Proteomes" id="UP001219518"/>
    </source>
</evidence>